<comment type="subcellular location">
    <subcellularLocation>
        <location evidence="1">Membrane</location>
        <topology evidence="1">Multi-pass membrane protein</topology>
    </subcellularLocation>
</comment>
<evidence type="ECO:0000256" key="3">
    <source>
        <dbReference type="ARBA" id="ARBA00022989"/>
    </source>
</evidence>
<dbReference type="Gene3D" id="2.40.50.140">
    <property type="entry name" value="Nucleic acid-binding proteins"/>
    <property type="match status" value="1"/>
</dbReference>
<organism evidence="6 7">
    <name type="scientific">Cnuibacter physcomitrellae</name>
    <dbReference type="NCBI Taxonomy" id="1619308"/>
    <lineage>
        <taxon>Bacteria</taxon>
        <taxon>Bacillati</taxon>
        <taxon>Actinomycetota</taxon>
        <taxon>Actinomycetes</taxon>
        <taxon>Micrococcales</taxon>
        <taxon>Microbacteriaceae</taxon>
        <taxon>Cnuibacter</taxon>
    </lineage>
</organism>
<evidence type="ECO:0000313" key="6">
    <source>
        <dbReference type="EMBL" id="ARJ05301.1"/>
    </source>
</evidence>
<dbReference type="STRING" id="1619308.B5808_08795"/>
<dbReference type="PANTHER" id="PTHR33507">
    <property type="entry name" value="INNER MEMBRANE PROTEIN YBBJ"/>
    <property type="match status" value="1"/>
</dbReference>
<keyword evidence="3" id="KW-1133">Transmembrane helix</keyword>
<dbReference type="EMBL" id="CP020715">
    <property type="protein sequence ID" value="ARJ05301.1"/>
    <property type="molecule type" value="Genomic_DNA"/>
</dbReference>
<dbReference type="PANTHER" id="PTHR33507:SF3">
    <property type="entry name" value="INNER MEMBRANE PROTEIN YBBJ"/>
    <property type="match status" value="1"/>
</dbReference>
<dbReference type="AlphaFoldDB" id="A0A1X9LMX9"/>
<sequence>MDFIQTYAWIFWLGLILLFVIIEMFTLEFTFLMLAVGSVAGLASGLLGTPWYLQVVIAAVLSVLLILLLRPPLLRRLKRGADPARSNVDALLGLDGVVLSTVTALAGQVKLANGDTWTARLAPGVTVTDLVRGERVEVAAIDGATALVAPSQSKEPIV</sequence>
<gene>
    <name evidence="6" type="ORF">B5808_08795</name>
</gene>
<dbReference type="KEGG" id="cphy:B5808_08795"/>
<feature type="domain" description="NfeD-like C-terminal" evidence="5">
    <location>
        <begin position="88"/>
        <end position="150"/>
    </location>
</feature>
<dbReference type="RefSeq" id="WP_085019439.1">
    <property type="nucleotide sequence ID" value="NZ_BMHD01000001.1"/>
</dbReference>
<evidence type="ECO:0000313" key="7">
    <source>
        <dbReference type="Proteomes" id="UP000192775"/>
    </source>
</evidence>
<proteinExistence type="predicted"/>
<dbReference type="InterPro" id="IPR002810">
    <property type="entry name" value="NfeD-like_C"/>
</dbReference>
<evidence type="ECO:0000256" key="2">
    <source>
        <dbReference type="ARBA" id="ARBA00022692"/>
    </source>
</evidence>
<dbReference type="Pfam" id="PF01957">
    <property type="entry name" value="NfeD"/>
    <property type="match status" value="1"/>
</dbReference>
<dbReference type="GO" id="GO:0005886">
    <property type="term" value="C:plasma membrane"/>
    <property type="evidence" value="ECO:0007669"/>
    <property type="project" value="TreeGrafter"/>
</dbReference>
<evidence type="ECO:0000256" key="1">
    <source>
        <dbReference type="ARBA" id="ARBA00004141"/>
    </source>
</evidence>
<name>A0A1X9LMX9_9MICO</name>
<keyword evidence="4" id="KW-0472">Membrane</keyword>
<protein>
    <recommendedName>
        <fullName evidence="5">NfeD-like C-terminal domain-containing protein</fullName>
    </recommendedName>
</protein>
<accession>A0A1X9LMX9</accession>
<dbReference type="InterPro" id="IPR012340">
    <property type="entry name" value="NA-bd_OB-fold"/>
</dbReference>
<keyword evidence="2" id="KW-0812">Transmembrane</keyword>
<evidence type="ECO:0000256" key="4">
    <source>
        <dbReference type="ARBA" id="ARBA00023136"/>
    </source>
</evidence>
<dbReference type="InterPro" id="IPR052165">
    <property type="entry name" value="Membrane_assoc_protease"/>
</dbReference>
<keyword evidence="7" id="KW-1185">Reference proteome</keyword>
<reference evidence="6 7" key="1">
    <citation type="submission" date="2017-04" db="EMBL/GenBank/DDBJ databases">
        <authorList>
            <person name="Afonso C.L."/>
            <person name="Miller P.J."/>
            <person name="Scott M.A."/>
            <person name="Spackman E."/>
            <person name="Goraichik I."/>
            <person name="Dimitrov K.M."/>
            <person name="Suarez D.L."/>
            <person name="Swayne D.E."/>
        </authorList>
    </citation>
    <scope>NUCLEOTIDE SEQUENCE [LARGE SCALE GENOMIC DNA]</scope>
    <source>
        <strain evidence="7">XA(T)</strain>
    </source>
</reference>
<evidence type="ECO:0000259" key="5">
    <source>
        <dbReference type="Pfam" id="PF01957"/>
    </source>
</evidence>
<dbReference type="Proteomes" id="UP000192775">
    <property type="component" value="Chromosome"/>
</dbReference>